<evidence type="ECO:0000313" key="11">
    <source>
        <dbReference type="Proteomes" id="UP000595897"/>
    </source>
</evidence>
<evidence type="ECO:0000256" key="8">
    <source>
        <dbReference type="ARBA" id="ARBA00048428"/>
    </source>
</evidence>
<dbReference type="PANTHER" id="PTHR43675">
    <property type="entry name" value="ARSENITE METHYLTRANSFERASE"/>
    <property type="match status" value="1"/>
</dbReference>
<evidence type="ECO:0000256" key="1">
    <source>
        <dbReference type="ARBA" id="ARBA00022679"/>
    </source>
</evidence>
<dbReference type="Gene3D" id="3.40.50.150">
    <property type="entry name" value="Vaccinia Virus protein VP39"/>
    <property type="match status" value="1"/>
</dbReference>
<organism evidence="10 11">
    <name type="scientific">Anaeromicropila herbilytica</name>
    <dbReference type="NCBI Taxonomy" id="2785025"/>
    <lineage>
        <taxon>Bacteria</taxon>
        <taxon>Bacillati</taxon>
        <taxon>Bacillota</taxon>
        <taxon>Clostridia</taxon>
        <taxon>Lachnospirales</taxon>
        <taxon>Lachnospiraceae</taxon>
        <taxon>Anaeromicropila</taxon>
    </lineage>
</organism>
<evidence type="ECO:0000256" key="6">
    <source>
        <dbReference type="ARBA" id="ARBA00047941"/>
    </source>
</evidence>
<comment type="similarity">
    <text evidence="3">Belongs to the methyltransferase superfamily. Arsenite methyltransferase family.</text>
</comment>
<dbReference type="PANTHER" id="PTHR43675:SF8">
    <property type="entry name" value="ARSENITE METHYLTRANSFERASE"/>
    <property type="match status" value="1"/>
</dbReference>
<dbReference type="InterPro" id="IPR029063">
    <property type="entry name" value="SAM-dependent_MTases_sf"/>
</dbReference>
<proteinExistence type="inferred from homology"/>
<dbReference type="InterPro" id="IPR025714">
    <property type="entry name" value="Methyltranfer_dom"/>
</dbReference>
<dbReference type="InterPro" id="IPR026669">
    <property type="entry name" value="Arsenite_MeTrfase-like"/>
</dbReference>
<comment type="catalytic activity">
    <reaction evidence="8">
        <text>arsenic triglutathione + 3 [thioredoxin]-dithiol + 3 S-adenosyl-L-methionine = trimethylarsine + 3 [thioredoxin]-disulfide + 3 glutathione + 3 S-adenosyl-L-homocysteine + 3 H(+)</text>
        <dbReference type="Rhea" id="RHEA:69432"/>
        <dbReference type="Rhea" id="RHEA-COMP:10698"/>
        <dbReference type="Rhea" id="RHEA-COMP:10700"/>
        <dbReference type="ChEBI" id="CHEBI:15378"/>
        <dbReference type="ChEBI" id="CHEBI:27130"/>
        <dbReference type="ChEBI" id="CHEBI:29950"/>
        <dbReference type="ChEBI" id="CHEBI:50058"/>
        <dbReference type="ChEBI" id="CHEBI:57856"/>
        <dbReference type="ChEBI" id="CHEBI:57925"/>
        <dbReference type="ChEBI" id="CHEBI:59789"/>
        <dbReference type="ChEBI" id="CHEBI:183640"/>
        <dbReference type="EC" id="2.1.1.137"/>
    </reaction>
</comment>
<evidence type="ECO:0000259" key="9">
    <source>
        <dbReference type="Pfam" id="PF13847"/>
    </source>
</evidence>
<keyword evidence="11" id="KW-1185">Reference proteome</keyword>
<keyword evidence="2" id="KW-0949">S-adenosyl-L-methionine</keyword>
<dbReference type="SUPFAM" id="SSF53335">
    <property type="entry name" value="S-adenosyl-L-methionine-dependent methyltransferases"/>
    <property type="match status" value="1"/>
</dbReference>
<name>A0A7R7IDD2_9FIRM</name>
<dbReference type="CDD" id="cd02440">
    <property type="entry name" value="AdoMet_MTases"/>
    <property type="match status" value="1"/>
</dbReference>
<comment type="catalytic activity">
    <reaction evidence="7">
        <text>arsenic triglutathione + 2 [thioredoxin]-dithiol + 2 S-adenosyl-L-methionine + H2O = dimethylarsinous acid + 2 [thioredoxin]-disulfide + 3 glutathione + 2 S-adenosyl-L-homocysteine + 2 H(+)</text>
        <dbReference type="Rhea" id="RHEA:69464"/>
        <dbReference type="Rhea" id="RHEA-COMP:10698"/>
        <dbReference type="Rhea" id="RHEA-COMP:10700"/>
        <dbReference type="ChEBI" id="CHEBI:15377"/>
        <dbReference type="ChEBI" id="CHEBI:15378"/>
        <dbReference type="ChEBI" id="CHEBI:23808"/>
        <dbReference type="ChEBI" id="CHEBI:29950"/>
        <dbReference type="ChEBI" id="CHEBI:50058"/>
        <dbReference type="ChEBI" id="CHEBI:57856"/>
        <dbReference type="ChEBI" id="CHEBI:57925"/>
        <dbReference type="ChEBI" id="CHEBI:59789"/>
        <dbReference type="ChEBI" id="CHEBI:183640"/>
        <dbReference type="EC" id="2.1.1.137"/>
    </reaction>
</comment>
<dbReference type="AlphaFoldDB" id="A0A7R7IDD2"/>
<feature type="domain" description="Methyltransferase" evidence="9">
    <location>
        <begin position="46"/>
        <end position="170"/>
    </location>
</feature>
<sequence>MNEIYKKCSDQWNEIFSKDTINIPENPITGNQIFDGGLKWLTTGTESVLDFGCGSGTILFLCGLYGTKNHIGIDLSETGIEHAILRSKKMTTGTYTFYHGGIDKIQDIENDSVDAIILSNIIDNLYPVDAKKVLEEVHRILKSHGKVFIKLNPYITEEQMKEWNIKVVDGNLLDDGLYLWNNTKEEWEYLIGSYFHIEQYQEIYYEQYEQTNRLFLATK</sequence>
<evidence type="ECO:0000256" key="2">
    <source>
        <dbReference type="ARBA" id="ARBA00022691"/>
    </source>
</evidence>
<dbReference type="EC" id="2.1.1.137" evidence="4"/>
<dbReference type="RefSeq" id="WP_271716010.1">
    <property type="nucleotide sequence ID" value="NZ_AP024169.1"/>
</dbReference>
<accession>A0A7R7IDD2</accession>
<dbReference type="KEGG" id="ahb:bsdtb5_21110"/>
<keyword evidence="1" id="KW-0808">Transferase</keyword>
<evidence type="ECO:0000313" key="10">
    <source>
        <dbReference type="EMBL" id="BCN30816.1"/>
    </source>
</evidence>
<evidence type="ECO:0000256" key="4">
    <source>
        <dbReference type="ARBA" id="ARBA00034521"/>
    </source>
</evidence>
<reference evidence="10 11" key="1">
    <citation type="submission" date="2020-11" db="EMBL/GenBank/DDBJ databases">
        <title>Draft genome sequencing of a Lachnospiraceae strain isolated from anoxic soil subjected to BSD treatment.</title>
        <authorList>
            <person name="Uek A."/>
            <person name="Tonouchi A."/>
        </authorList>
    </citation>
    <scope>NUCLEOTIDE SEQUENCE [LARGE SCALE GENOMIC DNA]</scope>
    <source>
        <strain evidence="10 11">TB5</strain>
    </source>
</reference>
<evidence type="ECO:0000256" key="3">
    <source>
        <dbReference type="ARBA" id="ARBA00034487"/>
    </source>
</evidence>
<gene>
    <name evidence="10" type="ORF">bsdtb5_21110</name>
</gene>
<evidence type="ECO:0000256" key="5">
    <source>
        <dbReference type="ARBA" id="ARBA00034545"/>
    </source>
</evidence>
<dbReference type="Proteomes" id="UP000595897">
    <property type="component" value="Chromosome"/>
</dbReference>
<dbReference type="Pfam" id="PF13847">
    <property type="entry name" value="Methyltransf_31"/>
    <property type="match status" value="1"/>
</dbReference>
<protein>
    <recommendedName>
        <fullName evidence="5">Arsenite methyltransferase</fullName>
        <ecNumber evidence="4">2.1.1.137</ecNumber>
    </recommendedName>
</protein>
<dbReference type="GO" id="GO:0030791">
    <property type="term" value="F:arsenite methyltransferase activity"/>
    <property type="evidence" value="ECO:0007669"/>
    <property type="project" value="UniProtKB-EC"/>
</dbReference>
<evidence type="ECO:0000256" key="7">
    <source>
        <dbReference type="ARBA" id="ARBA00047943"/>
    </source>
</evidence>
<comment type="catalytic activity">
    <reaction evidence="6">
        <text>arsenic triglutathione + [thioredoxin]-dithiol + S-adenosyl-L-methionine + 2 H2O = methylarsonous acid + [thioredoxin]-disulfide + 3 glutathione + S-adenosyl-L-homocysteine + H(+)</text>
        <dbReference type="Rhea" id="RHEA:69460"/>
        <dbReference type="Rhea" id="RHEA-COMP:10698"/>
        <dbReference type="Rhea" id="RHEA-COMP:10700"/>
        <dbReference type="ChEBI" id="CHEBI:15377"/>
        <dbReference type="ChEBI" id="CHEBI:15378"/>
        <dbReference type="ChEBI" id="CHEBI:17826"/>
        <dbReference type="ChEBI" id="CHEBI:29950"/>
        <dbReference type="ChEBI" id="CHEBI:50058"/>
        <dbReference type="ChEBI" id="CHEBI:57856"/>
        <dbReference type="ChEBI" id="CHEBI:57925"/>
        <dbReference type="ChEBI" id="CHEBI:59789"/>
        <dbReference type="ChEBI" id="CHEBI:183640"/>
        <dbReference type="EC" id="2.1.1.137"/>
    </reaction>
</comment>
<dbReference type="EMBL" id="AP024169">
    <property type="protein sequence ID" value="BCN30816.1"/>
    <property type="molecule type" value="Genomic_DNA"/>
</dbReference>